<accession>A0ABQ1S343</accession>
<dbReference type="Proteomes" id="UP000629365">
    <property type="component" value="Unassembled WGS sequence"/>
</dbReference>
<gene>
    <name evidence="5" type="ORF">GCM10007269_34620</name>
</gene>
<feature type="signal peptide" evidence="4">
    <location>
        <begin position="1"/>
        <end position="19"/>
    </location>
</feature>
<protein>
    <recommendedName>
        <fullName evidence="7">ABC transporter substrate-binding protein</fullName>
    </recommendedName>
</protein>
<organism evidence="5 6">
    <name type="scientific">Microbacterium murale</name>
    <dbReference type="NCBI Taxonomy" id="1081040"/>
    <lineage>
        <taxon>Bacteria</taxon>
        <taxon>Bacillati</taxon>
        <taxon>Actinomycetota</taxon>
        <taxon>Actinomycetes</taxon>
        <taxon>Micrococcales</taxon>
        <taxon>Microbacteriaceae</taxon>
        <taxon>Microbacterium</taxon>
    </lineage>
</organism>
<evidence type="ECO:0000256" key="3">
    <source>
        <dbReference type="ARBA" id="ARBA00022729"/>
    </source>
</evidence>
<evidence type="ECO:0000256" key="1">
    <source>
        <dbReference type="ARBA" id="ARBA00008520"/>
    </source>
</evidence>
<comment type="caution">
    <text evidence="5">The sequence shown here is derived from an EMBL/GenBank/DDBJ whole genome shotgun (WGS) entry which is preliminary data.</text>
</comment>
<dbReference type="Gene3D" id="3.40.190.10">
    <property type="entry name" value="Periplasmic binding protein-like II"/>
    <property type="match status" value="2"/>
</dbReference>
<dbReference type="PANTHER" id="PTHR30061">
    <property type="entry name" value="MALTOSE-BINDING PERIPLASMIC PROTEIN"/>
    <property type="match status" value="1"/>
</dbReference>
<dbReference type="SUPFAM" id="SSF53850">
    <property type="entry name" value="Periplasmic binding protein-like II"/>
    <property type="match status" value="1"/>
</dbReference>
<evidence type="ECO:0000256" key="4">
    <source>
        <dbReference type="SAM" id="SignalP"/>
    </source>
</evidence>
<keyword evidence="6" id="KW-1185">Reference proteome</keyword>
<evidence type="ECO:0008006" key="7">
    <source>
        <dbReference type="Google" id="ProtNLM"/>
    </source>
</evidence>
<evidence type="ECO:0000313" key="5">
    <source>
        <dbReference type="EMBL" id="GGD89049.1"/>
    </source>
</evidence>
<proteinExistence type="inferred from homology"/>
<dbReference type="PANTHER" id="PTHR30061:SF50">
    <property type="entry name" value="MALTOSE_MALTODEXTRIN-BINDING PERIPLASMIC PROTEIN"/>
    <property type="match status" value="1"/>
</dbReference>
<dbReference type="Pfam" id="PF13416">
    <property type="entry name" value="SBP_bac_8"/>
    <property type="match status" value="1"/>
</dbReference>
<keyword evidence="3 4" id="KW-0732">Signal</keyword>
<name>A0ABQ1S343_9MICO</name>
<keyword evidence="2" id="KW-0813">Transport</keyword>
<dbReference type="InterPro" id="IPR006059">
    <property type="entry name" value="SBP"/>
</dbReference>
<evidence type="ECO:0000313" key="6">
    <source>
        <dbReference type="Proteomes" id="UP000629365"/>
    </source>
</evidence>
<comment type="similarity">
    <text evidence="1">Belongs to the bacterial solute-binding protein 1 family.</text>
</comment>
<sequence length="440" mass="47368">MKRPIFGIVAVVITGLAMSGCTGNVGLTASDDKTINYWGYEGGISTETAKEVISDFEGAHPGYTVNAVVMDTADFDVKLPSTLGKTSGPDLVYAGTEPNHLGRYVNVGQVSALDDVWEVNGWDDLVPSTQERLTYDGTPYAVGNELETVGLMYNQVVLDQLGIAVPTTLDELKTAMNKVLEADAGTPMVLACGGPCYAGLHMMHALGYATIPSDQIVATTSDGTGAYTDNGWLEMLETFEAWNEAGYFTANASGIPDENHTADFCAGNTAFMVKGPWMFDAMAECEKANPDAFKFGFTEFPVADDLPFQAYVGTGKAWFMSSTLDENDEKRQAVLDLVEAFTDRSIFASWIETDQRFPAMPFEPSDYAMTEPQQEAMQIIQKAGDNGGAVDIGFNNSAAETQVWVAGLQGILEGTATPQEVIVNLQAQLEKDQAAWAEAK</sequence>
<dbReference type="EMBL" id="BMCM01000007">
    <property type="protein sequence ID" value="GGD89049.1"/>
    <property type="molecule type" value="Genomic_DNA"/>
</dbReference>
<reference evidence="6" key="1">
    <citation type="journal article" date="2019" name="Int. J. Syst. Evol. Microbiol.">
        <title>The Global Catalogue of Microorganisms (GCM) 10K type strain sequencing project: providing services to taxonomists for standard genome sequencing and annotation.</title>
        <authorList>
            <consortium name="The Broad Institute Genomics Platform"/>
            <consortium name="The Broad Institute Genome Sequencing Center for Infectious Disease"/>
            <person name="Wu L."/>
            <person name="Ma J."/>
        </authorList>
    </citation>
    <scope>NUCLEOTIDE SEQUENCE [LARGE SCALE GENOMIC DNA]</scope>
    <source>
        <strain evidence="6">CCM 7640</strain>
    </source>
</reference>
<evidence type="ECO:0000256" key="2">
    <source>
        <dbReference type="ARBA" id="ARBA00022448"/>
    </source>
</evidence>
<feature type="chain" id="PRO_5046768775" description="ABC transporter substrate-binding protein" evidence="4">
    <location>
        <begin position="20"/>
        <end position="440"/>
    </location>
</feature>
<dbReference type="RefSeq" id="WP_188437989.1">
    <property type="nucleotide sequence ID" value="NZ_BMCM01000007.1"/>
</dbReference>
<dbReference type="PROSITE" id="PS51257">
    <property type="entry name" value="PROKAR_LIPOPROTEIN"/>
    <property type="match status" value="1"/>
</dbReference>